<evidence type="ECO:0000313" key="1">
    <source>
        <dbReference type="EMBL" id="WMV10630.1"/>
    </source>
</evidence>
<dbReference type="Proteomes" id="UP001234989">
    <property type="component" value="Chromosome 1"/>
</dbReference>
<accession>A0AAF0TEN9</accession>
<name>A0AAF0TEN9_SOLVR</name>
<organism evidence="1 2">
    <name type="scientific">Solanum verrucosum</name>
    <dbReference type="NCBI Taxonomy" id="315347"/>
    <lineage>
        <taxon>Eukaryota</taxon>
        <taxon>Viridiplantae</taxon>
        <taxon>Streptophyta</taxon>
        <taxon>Embryophyta</taxon>
        <taxon>Tracheophyta</taxon>
        <taxon>Spermatophyta</taxon>
        <taxon>Magnoliopsida</taxon>
        <taxon>eudicotyledons</taxon>
        <taxon>Gunneridae</taxon>
        <taxon>Pentapetalae</taxon>
        <taxon>asterids</taxon>
        <taxon>lamiids</taxon>
        <taxon>Solanales</taxon>
        <taxon>Solanaceae</taxon>
        <taxon>Solanoideae</taxon>
        <taxon>Solaneae</taxon>
        <taxon>Solanum</taxon>
    </lineage>
</organism>
<keyword evidence="2" id="KW-1185">Reference proteome</keyword>
<dbReference type="Gene3D" id="3.30.70.270">
    <property type="match status" value="1"/>
</dbReference>
<dbReference type="EMBL" id="CP133612">
    <property type="protein sequence ID" value="WMV10630.1"/>
    <property type="molecule type" value="Genomic_DNA"/>
</dbReference>
<dbReference type="InterPro" id="IPR043128">
    <property type="entry name" value="Rev_trsase/Diguanyl_cyclase"/>
</dbReference>
<dbReference type="SUPFAM" id="SSF56672">
    <property type="entry name" value="DNA/RNA polymerases"/>
    <property type="match status" value="1"/>
</dbReference>
<evidence type="ECO:0000313" key="2">
    <source>
        <dbReference type="Proteomes" id="UP001234989"/>
    </source>
</evidence>
<reference evidence="1" key="1">
    <citation type="submission" date="2023-08" db="EMBL/GenBank/DDBJ databases">
        <title>A de novo genome assembly of Solanum verrucosum Schlechtendal, a Mexican diploid species geographically isolated from the other diploid A-genome species in potato relatives.</title>
        <authorList>
            <person name="Hosaka K."/>
        </authorList>
    </citation>
    <scope>NUCLEOTIDE SEQUENCE</scope>
    <source>
        <tissue evidence="1">Young leaves</tissue>
    </source>
</reference>
<dbReference type="PANTHER" id="PTHR37984:SF5">
    <property type="entry name" value="PROTEIN NYNRIN-LIKE"/>
    <property type="match status" value="1"/>
</dbReference>
<dbReference type="AlphaFoldDB" id="A0AAF0TEN9"/>
<evidence type="ECO:0008006" key="3">
    <source>
        <dbReference type="Google" id="ProtNLM"/>
    </source>
</evidence>
<dbReference type="InterPro" id="IPR050951">
    <property type="entry name" value="Retrovirus_Pol_polyprotein"/>
</dbReference>
<dbReference type="PANTHER" id="PTHR37984">
    <property type="entry name" value="PROTEIN CBG26694"/>
    <property type="match status" value="1"/>
</dbReference>
<protein>
    <recommendedName>
        <fullName evidence="3">Reverse transcriptase/retrotransposon-derived protein RNase H-like domain-containing protein</fullName>
    </recommendedName>
</protein>
<dbReference type="InterPro" id="IPR043502">
    <property type="entry name" value="DNA/RNA_pol_sf"/>
</dbReference>
<sequence>MTEVSSFVRRTGYYRRFVEGFSTIVAPLTRLTRQGVPFMWSEECELSFQRLKELLTATYILTLPVEGEGAWEGPSVDSVPVVREYADMFPTDLLGLPIERDIDCNSNVYSEPS</sequence>
<proteinExistence type="predicted"/>
<gene>
    <name evidence="1" type="ORF">MTR67_004015</name>
</gene>